<organism evidence="2 3">
    <name type="scientific">Acidovorax bellezanensis</name>
    <dbReference type="NCBI Taxonomy" id="2976702"/>
    <lineage>
        <taxon>Bacteria</taxon>
        <taxon>Pseudomonadati</taxon>
        <taxon>Pseudomonadota</taxon>
        <taxon>Betaproteobacteria</taxon>
        <taxon>Burkholderiales</taxon>
        <taxon>Comamonadaceae</taxon>
        <taxon>Acidovorax</taxon>
    </lineage>
</organism>
<name>A0ABT2PGR9_9BURK</name>
<accession>A0ABT2PGR9</accession>
<sequence length="106" mass="11456">MVEESAAPQTVSERTRAALAQAKARGVVLGSAGTRNLQATLEKRTQTADAFARLQQPVFAEFQAQGLTHREMAAELNRRGIAAARGGEWTHGQVQRMLNRLAADQG</sequence>
<protein>
    <submittedName>
        <fullName evidence="2">Recombinase family protein</fullName>
    </submittedName>
</protein>
<proteinExistence type="predicted"/>
<evidence type="ECO:0000313" key="3">
    <source>
        <dbReference type="Proteomes" id="UP001525968"/>
    </source>
</evidence>
<dbReference type="Pfam" id="PF07508">
    <property type="entry name" value="Recombinase"/>
    <property type="match status" value="1"/>
</dbReference>
<reference evidence="2 3" key="1">
    <citation type="submission" date="2022-09" db="EMBL/GenBank/DDBJ databases">
        <title>Draft genome of isolate Be4.</title>
        <authorList>
            <person name="Sanchez-Castro I."/>
            <person name="Martinez-Rodriguez P."/>
            <person name="Descostes M."/>
            <person name="Merroun M."/>
        </authorList>
    </citation>
    <scope>NUCLEOTIDE SEQUENCE [LARGE SCALE GENOMIC DNA]</scope>
    <source>
        <strain evidence="2 3">Be4</strain>
    </source>
</reference>
<dbReference type="Proteomes" id="UP001525968">
    <property type="component" value="Unassembled WGS sequence"/>
</dbReference>
<dbReference type="InterPro" id="IPR011109">
    <property type="entry name" value="DNA_bind_recombinase_dom"/>
</dbReference>
<comment type="caution">
    <text evidence="2">The sequence shown here is derived from an EMBL/GenBank/DDBJ whole genome shotgun (WGS) entry which is preliminary data.</text>
</comment>
<feature type="domain" description="Recombinase" evidence="1">
    <location>
        <begin position="58"/>
        <end position="100"/>
    </location>
</feature>
<dbReference type="EMBL" id="JAODYH010000001">
    <property type="protein sequence ID" value="MCT9809375.1"/>
    <property type="molecule type" value="Genomic_DNA"/>
</dbReference>
<gene>
    <name evidence="2" type="ORF">N0K08_01885</name>
</gene>
<dbReference type="RefSeq" id="WP_261498292.1">
    <property type="nucleotide sequence ID" value="NZ_JAODYH010000001.1"/>
</dbReference>
<evidence type="ECO:0000313" key="2">
    <source>
        <dbReference type="EMBL" id="MCT9809375.1"/>
    </source>
</evidence>
<keyword evidence="3" id="KW-1185">Reference proteome</keyword>
<evidence type="ECO:0000259" key="1">
    <source>
        <dbReference type="Pfam" id="PF07508"/>
    </source>
</evidence>